<keyword evidence="19" id="KW-0915">Sodium</keyword>
<keyword evidence="9" id="KW-0028">Amino-acid biosynthesis</keyword>
<comment type="catalytic activity">
    <reaction evidence="26">
        <text>L-homoserine + NAD(+) = L-aspartate 4-semialdehyde + NADH + H(+)</text>
        <dbReference type="Rhea" id="RHEA:15757"/>
        <dbReference type="ChEBI" id="CHEBI:15378"/>
        <dbReference type="ChEBI" id="CHEBI:57476"/>
        <dbReference type="ChEBI" id="CHEBI:57540"/>
        <dbReference type="ChEBI" id="CHEBI:57945"/>
        <dbReference type="ChEBI" id="CHEBI:537519"/>
        <dbReference type="EC" id="1.1.1.3"/>
    </reaction>
    <physiologicalReaction direction="right-to-left" evidence="26">
        <dbReference type="Rhea" id="RHEA:15759"/>
    </physiologicalReaction>
</comment>
<evidence type="ECO:0000313" key="29">
    <source>
        <dbReference type="Proteomes" id="UP000460549"/>
    </source>
</evidence>
<evidence type="ECO:0000256" key="14">
    <source>
        <dbReference type="ARBA" id="ARBA00022777"/>
    </source>
</evidence>
<dbReference type="Pfam" id="PF00696">
    <property type="entry name" value="AA_kinase"/>
    <property type="match status" value="1"/>
</dbReference>
<evidence type="ECO:0000256" key="10">
    <source>
        <dbReference type="ARBA" id="ARBA00022679"/>
    </source>
</evidence>
<dbReference type="Gene3D" id="1.20.120.1320">
    <property type="entry name" value="Aspartokinase, catalytic domain"/>
    <property type="match status" value="1"/>
</dbReference>
<organism evidence="28 29">
    <name type="scientific">Bullifex porci</name>
    <dbReference type="NCBI Taxonomy" id="2606638"/>
    <lineage>
        <taxon>Bacteria</taxon>
        <taxon>Pseudomonadati</taxon>
        <taxon>Spirochaetota</taxon>
        <taxon>Spirochaetia</taxon>
        <taxon>Spirochaetales</taxon>
        <taxon>Spirochaetaceae</taxon>
        <taxon>Bullifex</taxon>
    </lineage>
</organism>
<evidence type="ECO:0000256" key="26">
    <source>
        <dbReference type="ARBA" id="ARBA00049031"/>
    </source>
</evidence>
<dbReference type="InterPro" id="IPR045865">
    <property type="entry name" value="ACT-like_dom_sf"/>
</dbReference>
<dbReference type="FunFam" id="3.40.50.720:FF:000083">
    <property type="entry name" value="Bifunctional aspartokinase/homoserine dehydrogenase"/>
    <property type="match status" value="1"/>
</dbReference>
<comment type="catalytic activity">
    <reaction evidence="24">
        <text>L-aspartate + ATP = 4-phospho-L-aspartate + ADP</text>
        <dbReference type="Rhea" id="RHEA:23776"/>
        <dbReference type="ChEBI" id="CHEBI:29991"/>
        <dbReference type="ChEBI" id="CHEBI:30616"/>
        <dbReference type="ChEBI" id="CHEBI:57535"/>
        <dbReference type="ChEBI" id="CHEBI:456216"/>
        <dbReference type="EC" id="2.7.2.4"/>
    </reaction>
    <physiologicalReaction direction="left-to-right" evidence="24">
        <dbReference type="Rhea" id="RHEA:23777"/>
    </physiologicalReaction>
</comment>
<dbReference type="UniPathway" id="UPA00051">
    <property type="reaction ID" value="UER00462"/>
</dbReference>
<feature type="domain" description="ACT" evidence="27">
    <location>
        <begin position="377"/>
        <end position="451"/>
    </location>
</feature>
<keyword evidence="29" id="KW-1185">Reference proteome</keyword>
<dbReference type="SUPFAM" id="SSF55021">
    <property type="entry name" value="ACT-like"/>
    <property type="match status" value="2"/>
</dbReference>
<evidence type="ECO:0000256" key="16">
    <source>
        <dbReference type="ARBA" id="ARBA00022857"/>
    </source>
</evidence>
<dbReference type="GO" id="GO:0009090">
    <property type="term" value="P:homoserine biosynthetic process"/>
    <property type="evidence" value="ECO:0007669"/>
    <property type="project" value="UniProtKB-ARBA"/>
</dbReference>
<evidence type="ECO:0000256" key="13">
    <source>
        <dbReference type="ARBA" id="ARBA00022741"/>
    </source>
</evidence>
<evidence type="ECO:0000256" key="6">
    <source>
        <dbReference type="ARBA" id="ARBA00005139"/>
    </source>
</evidence>
<dbReference type="Gene3D" id="3.40.50.720">
    <property type="entry name" value="NAD(P)-binding Rossmann-like Domain"/>
    <property type="match status" value="1"/>
</dbReference>
<dbReference type="CDD" id="cd04921">
    <property type="entry name" value="ACT_AKi-HSDH-ThrA-like_1"/>
    <property type="match status" value="1"/>
</dbReference>
<comment type="function">
    <text evidence="23">Bifunctional aspartate kinase and homoserine dehydrogenase that catalyzes the first and the third steps toward the synthesis of lysine, methionine and threonine from aspartate.</text>
</comment>
<dbReference type="InterPro" id="IPR001048">
    <property type="entry name" value="Asp/Glu/Uridylate_kinase"/>
</dbReference>
<evidence type="ECO:0000313" key="28">
    <source>
        <dbReference type="EMBL" id="MSU06673.1"/>
    </source>
</evidence>
<dbReference type="GO" id="GO:0004072">
    <property type="term" value="F:aspartate kinase activity"/>
    <property type="evidence" value="ECO:0007669"/>
    <property type="project" value="UniProtKB-EC"/>
</dbReference>
<protein>
    <submittedName>
        <fullName evidence="28">Bifunctional aspartate kinase/homoserine dehydrogenase I</fullName>
        <ecNumber evidence="28">1.1.1.3</ecNumber>
        <ecNumber evidence="28">2.7.2.4</ecNumber>
    </submittedName>
</protein>
<dbReference type="PROSITE" id="PS51671">
    <property type="entry name" value="ACT"/>
    <property type="match status" value="1"/>
</dbReference>
<keyword evidence="13" id="KW-0547">Nucleotide-binding</keyword>
<dbReference type="FunFam" id="3.30.2130.10:FF:000001">
    <property type="entry name" value="Bifunctional aspartokinase/homoserine dehydrogenase"/>
    <property type="match status" value="1"/>
</dbReference>
<sequence length="797" mass="87459">MDDLRVHALEGVMLCIPEGYEKLLKIHSSSTEESQVYVISPVHEGPLCLSGLLESAKKKDEILWSSLEQSQLAWLDLSSKLNIRDEIVSSLIRKGFEDMEDILRSVWLLEDISESTLKYFASLTSYYLALIASAYFNSNGITASLIAADKAVRQKSFTRGATFIYGDLIQPKIKVLSHEGESEYTACLCAVNAGGALTFWNNRSLLCTARKKDIPSAKVIERLSFAEATELSFFGAPIVHPHYFIPAQSQGIPIELKFWGDITSKGTIITDKKSVQDRRFPIKAFSVMRDISIINIEGAGMSGIPGISSRLFTALRREGISVILISQASSEYSICFAVPSSQVTMAAACARYEFESELNNHQIGSISAVSNMAILAAVGDVMSGQIGVSGKFFSALAKAGVNISAIAQGSSERNISAVIRECDSLKALSQVHASFFLSAQTMSVGVFGPGNIGGTFLNQIASEKERLQDQFGLDIRIRAIASSSRMLLSEEGIDLSKWRELFEVASQEYDLNKFLAHVGSEYYPHSVLVDCTTSNELASMYSRFLEKFHVITPNKKAATGSYSYYKEMFETCKRTGKRFLYETTVGAGLPVINTLNDLIQTGDEVKKIEGMLSGTLSWLFNRYDGTVPFSQLVLQAKEMGYTEPDPRDDLSGMDVARKTVILAREIGLDVELENLNITSLVPDKLKDASKEEFLSRLSEMDDEIYTKYKEAKDRGEVIRYVGRVDNGKCSVSLESFGANHPFASASGTDNVITFVTSRYVESQPLVIKGPGAGREVTAGGVFADLLRLAIYIGAGIL</sequence>
<dbReference type="InterPro" id="IPR019811">
    <property type="entry name" value="HDH_CS"/>
</dbReference>
<dbReference type="Proteomes" id="UP000460549">
    <property type="component" value="Unassembled WGS sequence"/>
</dbReference>
<keyword evidence="14 28" id="KW-0418">Kinase</keyword>
<comment type="pathway">
    <text evidence="6">Amino-acid biosynthesis; L-threonine biosynthesis; L-threonine from L-aspartate: step 1/5.</text>
</comment>
<dbReference type="SUPFAM" id="SSF51735">
    <property type="entry name" value="NAD(P)-binding Rossmann-fold domains"/>
    <property type="match status" value="1"/>
</dbReference>
<dbReference type="InterPro" id="IPR049638">
    <property type="entry name" value="AK-HD"/>
</dbReference>
<evidence type="ECO:0000256" key="7">
    <source>
        <dbReference type="ARBA" id="ARBA00007952"/>
    </source>
</evidence>
<evidence type="ECO:0000256" key="21">
    <source>
        <dbReference type="ARBA" id="ARBA00023167"/>
    </source>
</evidence>
<dbReference type="InterPro" id="IPR005106">
    <property type="entry name" value="Asp/hSer_DH_NAD-bd"/>
</dbReference>
<dbReference type="FunFam" id="3.30.360.10:FF:000006">
    <property type="entry name" value="Bifunctional aspartokinase/homoserine dehydrogenase"/>
    <property type="match status" value="1"/>
</dbReference>
<dbReference type="Gene3D" id="3.40.1160.10">
    <property type="entry name" value="Acetylglutamate kinase-like"/>
    <property type="match status" value="2"/>
</dbReference>
<evidence type="ECO:0000256" key="11">
    <source>
        <dbReference type="ARBA" id="ARBA00022697"/>
    </source>
</evidence>
<dbReference type="PANTHER" id="PTHR43070">
    <property type="match status" value="1"/>
</dbReference>
<dbReference type="RefSeq" id="WP_154425707.1">
    <property type="nucleotide sequence ID" value="NZ_VUNN01000015.1"/>
</dbReference>
<comment type="pathway">
    <text evidence="4">Amino-acid biosynthesis; L-threonine biosynthesis; L-threonine from L-aspartate: step 3/5.</text>
</comment>
<dbReference type="SUPFAM" id="SSF53633">
    <property type="entry name" value="Carbamate kinase-like"/>
    <property type="match status" value="1"/>
</dbReference>
<dbReference type="Gene3D" id="3.30.360.10">
    <property type="entry name" value="Dihydrodipicolinate Reductase, domain 2"/>
    <property type="match status" value="1"/>
</dbReference>
<keyword evidence="15" id="KW-0067">ATP-binding</keyword>
<evidence type="ECO:0000256" key="4">
    <source>
        <dbReference type="ARBA" id="ARBA00005056"/>
    </source>
</evidence>
<dbReference type="UniPathway" id="UPA00050">
    <property type="reaction ID" value="UER00063"/>
</dbReference>
<dbReference type="CDD" id="cd04922">
    <property type="entry name" value="ACT_AKi-HSDH-ThrA_2"/>
    <property type="match status" value="1"/>
</dbReference>
<keyword evidence="16" id="KW-0521">NADP</keyword>
<evidence type="ECO:0000256" key="20">
    <source>
        <dbReference type="ARBA" id="ARBA00023154"/>
    </source>
</evidence>
<keyword evidence="20" id="KW-0457">Lysine biosynthesis</keyword>
<dbReference type="Pfam" id="PF00742">
    <property type="entry name" value="Homoserine_dh"/>
    <property type="match status" value="1"/>
</dbReference>
<dbReference type="InterPro" id="IPR042199">
    <property type="entry name" value="AsparK_Bifunc_asparK/hSer_DH"/>
</dbReference>
<evidence type="ECO:0000256" key="9">
    <source>
        <dbReference type="ARBA" id="ARBA00022605"/>
    </source>
</evidence>
<keyword evidence="10 28" id="KW-0808">Transferase</keyword>
<accession>A0A7X2PD65</accession>
<dbReference type="Gene3D" id="3.30.2130.10">
    <property type="entry name" value="VC0802-like"/>
    <property type="match status" value="1"/>
</dbReference>
<evidence type="ECO:0000256" key="19">
    <source>
        <dbReference type="ARBA" id="ARBA00023053"/>
    </source>
</evidence>
<dbReference type="PANTHER" id="PTHR43070:SF5">
    <property type="entry name" value="HOMOSERINE DEHYDROGENASE"/>
    <property type="match status" value="1"/>
</dbReference>
<dbReference type="InterPro" id="IPR002912">
    <property type="entry name" value="ACT_dom"/>
</dbReference>
<evidence type="ECO:0000256" key="25">
    <source>
        <dbReference type="ARBA" id="ARBA00048841"/>
    </source>
</evidence>
<evidence type="ECO:0000256" key="2">
    <source>
        <dbReference type="ARBA" id="ARBA00004766"/>
    </source>
</evidence>
<dbReference type="Pfam" id="PF22468">
    <property type="entry name" value="ACT_9"/>
    <property type="match status" value="2"/>
</dbReference>
<dbReference type="EC" id="1.1.1.3" evidence="28"/>
<keyword evidence="12" id="KW-0479">Metal-binding</keyword>
<keyword evidence="22" id="KW-0511">Multifunctional enzyme</keyword>
<dbReference type="GO" id="GO:0005524">
    <property type="term" value="F:ATP binding"/>
    <property type="evidence" value="ECO:0007669"/>
    <property type="project" value="UniProtKB-KW"/>
</dbReference>
<dbReference type="AlphaFoldDB" id="A0A7X2PD65"/>
<comment type="pathway">
    <text evidence="2">Amino-acid biosynthesis; L-lysine biosynthesis via DAP pathway; (S)-tetrahydrodipicolinate from L-aspartate: step 1/4.</text>
</comment>
<evidence type="ECO:0000256" key="18">
    <source>
        <dbReference type="ARBA" id="ARBA00023027"/>
    </source>
</evidence>
<evidence type="ECO:0000256" key="8">
    <source>
        <dbReference type="ARBA" id="ARBA00010046"/>
    </source>
</evidence>
<dbReference type="InterPro" id="IPR054352">
    <property type="entry name" value="ACT_Aspartokinase"/>
</dbReference>
<dbReference type="GO" id="GO:0050661">
    <property type="term" value="F:NADP binding"/>
    <property type="evidence" value="ECO:0007669"/>
    <property type="project" value="InterPro"/>
</dbReference>
<dbReference type="PROSITE" id="PS01042">
    <property type="entry name" value="HOMOSER_DHGENASE"/>
    <property type="match status" value="1"/>
</dbReference>
<evidence type="ECO:0000256" key="15">
    <source>
        <dbReference type="ARBA" id="ARBA00022840"/>
    </source>
</evidence>
<comment type="pathway">
    <text evidence="5">Amino-acid biosynthesis; L-methionine biosynthesis via de novo pathway; L-homoserine from L-aspartate: step 3/3.</text>
</comment>
<comment type="catalytic activity">
    <reaction evidence="25">
        <text>L-homoserine + NADP(+) = L-aspartate 4-semialdehyde + NADPH + H(+)</text>
        <dbReference type="Rhea" id="RHEA:15761"/>
        <dbReference type="ChEBI" id="CHEBI:15378"/>
        <dbReference type="ChEBI" id="CHEBI:57476"/>
        <dbReference type="ChEBI" id="CHEBI:57783"/>
        <dbReference type="ChEBI" id="CHEBI:58349"/>
        <dbReference type="ChEBI" id="CHEBI:537519"/>
        <dbReference type="EC" id="1.1.1.3"/>
    </reaction>
    <physiologicalReaction direction="right-to-left" evidence="25">
        <dbReference type="Rhea" id="RHEA:15763"/>
    </physiologicalReaction>
</comment>
<evidence type="ECO:0000256" key="3">
    <source>
        <dbReference type="ARBA" id="ARBA00004986"/>
    </source>
</evidence>
<dbReference type="EMBL" id="VUNN01000015">
    <property type="protein sequence ID" value="MSU06673.1"/>
    <property type="molecule type" value="Genomic_DNA"/>
</dbReference>
<name>A0A7X2PD65_9SPIO</name>
<dbReference type="GO" id="GO:0046872">
    <property type="term" value="F:metal ion binding"/>
    <property type="evidence" value="ECO:0007669"/>
    <property type="project" value="UniProtKB-KW"/>
</dbReference>
<evidence type="ECO:0000256" key="12">
    <source>
        <dbReference type="ARBA" id="ARBA00022723"/>
    </source>
</evidence>
<dbReference type="SUPFAM" id="SSF55347">
    <property type="entry name" value="Glyceraldehyde-3-phosphate dehydrogenase-like, C-terminal domain"/>
    <property type="match status" value="1"/>
</dbReference>
<evidence type="ECO:0000256" key="5">
    <source>
        <dbReference type="ARBA" id="ARBA00005062"/>
    </source>
</evidence>
<keyword evidence="11" id="KW-0791">Threonine biosynthesis</keyword>
<comment type="similarity">
    <text evidence="7">In the C-terminal section; belongs to the homoserine dehydrogenase family.</text>
</comment>
<keyword evidence="21" id="KW-0486">Methionine biosynthesis</keyword>
<dbReference type="NCBIfam" id="NF006959">
    <property type="entry name" value="PRK09436.1"/>
    <property type="match status" value="1"/>
</dbReference>
<evidence type="ECO:0000256" key="1">
    <source>
        <dbReference type="ARBA" id="ARBA00001920"/>
    </source>
</evidence>
<reference evidence="28 29" key="1">
    <citation type="submission" date="2019-08" db="EMBL/GenBank/DDBJ databases">
        <title>In-depth cultivation of the pig gut microbiome towards novel bacterial diversity and tailored functional studies.</title>
        <authorList>
            <person name="Wylensek D."/>
            <person name="Hitch T.C.A."/>
            <person name="Clavel T."/>
        </authorList>
    </citation>
    <scope>NUCLEOTIDE SEQUENCE [LARGE SCALE GENOMIC DNA]</scope>
    <source>
        <strain evidence="28 29">NM-380-WT-3C1</strain>
    </source>
</reference>
<evidence type="ECO:0000256" key="17">
    <source>
        <dbReference type="ARBA" id="ARBA00023002"/>
    </source>
</evidence>
<comment type="caution">
    <text evidence="28">The sequence shown here is derived from an EMBL/GenBank/DDBJ whole genome shotgun (WGS) entry which is preliminary data.</text>
</comment>
<dbReference type="GO" id="GO:0009089">
    <property type="term" value="P:lysine biosynthetic process via diaminopimelate"/>
    <property type="evidence" value="ECO:0007669"/>
    <property type="project" value="UniProtKB-UniPathway"/>
</dbReference>
<dbReference type="InterPro" id="IPR036291">
    <property type="entry name" value="NAD(P)-bd_dom_sf"/>
</dbReference>
<evidence type="ECO:0000256" key="23">
    <source>
        <dbReference type="ARBA" id="ARBA00044938"/>
    </source>
</evidence>
<dbReference type="GO" id="GO:0009088">
    <property type="term" value="P:threonine biosynthetic process"/>
    <property type="evidence" value="ECO:0007669"/>
    <property type="project" value="UniProtKB-UniPathway"/>
</dbReference>
<dbReference type="GO" id="GO:0009086">
    <property type="term" value="P:methionine biosynthetic process"/>
    <property type="evidence" value="ECO:0007669"/>
    <property type="project" value="UniProtKB-KW"/>
</dbReference>
<dbReference type="GO" id="GO:0004412">
    <property type="term" value="F:homoserine dehydrogenase activity"/>
    <property type="evidence" value="ECO:0007669"/>
    <property type="project" value="UniProtKB-EC"/>
</dbReference>
<dbReference type="UniPathway" id="UPA00034">
    <property type="reaction ID" value="UER00015"/>
</dbReference>
<comment type="cofactor">
    <cofactor evidence="1">
        <name>a metal cation</name>
        <dbReference type="ChEBI" id="CHEBI:25213"/>
    </cofactor>
</comment>
<keyword evidence="17 28" id="KW-0560">Oxidoreductase</keyword>
<comment type="pathway">
    <text evidence="3">Amino-acid biosynthesis; L-methionine biosynthesis via de novo pathway; L-homoserine from L-aspartate: step 1/3.</text>
</comment>
<dbReference type="InterPro" id="IPR036393">
    <property type="entry name" value="AceGlu_kinase-like_sf"/>
</dbReference>
<dbReference type="EC" id="2.7.2.4" evidence="28"/>
<dbReference type="InterPro" id="IPR011147">
    <property type="entry name" value="Bifunc_Aspkin/hSer_DH"/>
</dbReference>
<evidence type="ECO:0000256" key="24">
    <source>
        <dbReference type="ARBA" id="ARBA00048561"/>
    </source>
</evidence>
<proteinExistence type="inferred from homology"/>
<evidence type="ECO:0000256" key="22">
    <source>
        <dbReference type="ARBA" id="ARBA00023268"/>
    </source>
</evidence>
<dbReference type="PIRSF" id="PIRSF000727">
    <property type="entry name" value="ThrA"/>
    <property type="match status" value="1"/>
</dbReference>
<evidence type="ECO:0000259" key="27">
    <source>
        <dbReference type="PROSITE" id="PS51671"/>
    </source>
</evidence>
<dbReference type="InterPro" id="IPR001342">
    <property type="entry name" value="HDH_cat"/>
</dbReference>
<comment type="similarity">
    <text evidence="8">In the N-terminal section; belongs to the aspartokinase family.</text>
</comment>
<keyword evidence="18" id="KW-0520">NAD</keyword>
<gene>
    <name evidence="28" type="primary">thrA</name>
    <name evidence="28" type="ORF">FYJ80_07775</name>
</gene>
<dbReference type="Pfam" id="PF03447">
    <property type="entry name" value="NAD_binding_3"/>
    <property type="match status" value="1"/>
</dbReference>